<dbReference type="SUPFAM" id="SSF46785">
    <property type="entry name" value="Winged helix' DNA-binding domain"/>
    <property type="match status" value="1"/>
</dbReference>
<dbReference type="RefSeq" id="WP_204925185.1">
    <property type="nucleotide sequence ID" value="NZ_JAFEUC010000005.1"/>
</dbReference>
<organism evidence="2 3">
    <name type="scientific">Micromonospora humida</name>
    <dbReference type="NCBI Taxonomy" id="2809018"/>
    <lineage>
        <taxon>Bacteria</taxon>
        <taxon>Bacillati</taxon>
        <taxon>Actinomycetota</taxon>
        <taxon>Actinomycetes</taxon>
        <taxon>Micromonosporales</taxon>
        <taxon>Micromonosporaceae</taxon>
        <taxon>Micromonospora</taxon>
    </lineage>
</organism>
<reference evidence="2 3" key="1">
    <citation type="submission" date="2021-02" db="EMBL/GenBank/DDBJ databases">
        <authorList>
            <person name="Ra J.-S."/>
        </authorList>
    </citation>
    <scope>NUCLEOTIDE SEQUENCE [LARGE SCALE GENOMIC DNA]</scope>
    <source>
        <strain evidence="2 3">MMS20-R1-14</strain>
    </source>
</reference>
<dbReference type="CDD" id="cd00090">
    <property type="entry name" value="HTH_ARSR"/>
    <property type="match status" value="1"/>
</dbReference>
<dbReference type="Proteomes" id="UP001518872">
    <property type="component" value="Unassembled WGS sequence"/>
</dbReference>
<comment type="caution">
    <text evidence="2">The sequence shown here is derived from an EMBL/GenBank/DDBJ whole genome shotgun (WGS) entry which is preliminary data.</text>
</comment>
<dbReference type="EMBL" id="JAFEUC010000005">
    <property type="protein sequence ID" value="MBM7077209.1"/>
    <property type="molecule type" value="Genomic_DNA"/>
</dbReference>
<dbReference type="InterPro" id="IPR018656">
    <property type="entry name" value="DUF2087"/>
</dbReference>
<evidence type="ECO:0000259" key="1">
    <source>
        <dbReference type="Pfam" id="PF09860"/>
    </source>
</evidence>
<dbReference type="Pfam" id="PF09860">
    <property type="entry name" value="DUF2087"/>
    <property type="match status" value="1"/>
</dbReference>
<protein>
    <submittedName>
        <fullName evidence="2">DUF2087 domain-containing protein</fullName>
    </submittedName>
</protein>
<dbReference type="InterPro" id="IPR011991">
    <property type="entry name" value="ArsR-like_HTH"/>
</dbReference>
<evidence type="ECO:0000313" key="2">
    <source>
        <dbReference type="EMBL" id="MBM7077209.1"/>
    </source>
</evidence>
<sequence>MPPADEEPQTDSADRPPSCGDIVGLLAEPARRSAFAALVLGARTVGSVSEQTGLTPKATAGALRRLVDGRIVAEDRATNTYALVDDAFRRAVQAEVRVAGRSGGDGAGAYFRRGRITAIPADAEVRARVLAVVVDTFSPGEVYPEARVNALCGEWFDDWVALRRALVDEGLLTRNQAGTAYERA</sequence>
<proteinExistence type="predicted"/>
<gene>
    <name evidence="2" type="ORF">JQX11_12745</name>
</gene>
<dbReference type="InterPro" id="IPR036390">
    <property type="entry name" value="WH_DNA-bd_sf"/>
</dbReference>
<name>A0ABS2IUL5_9ACTN</name>
<feature type="domain" description="DUF2087" evidence="1">
    <location>
        <begin position="115"/>
        <end position="183"/>
    </location>
</feature>
<dbReference type="InterPro" id="IPR036388">
    <property type="entry name" value="WH-like_DNA-bd_sf"/>
</dbReference>
<dbReference type="Gene3D" id="1.10.10.10">
    <property type="entry name" value="Winged helix-like DNA-binding domain superfamily/Winged helix DNA-binding domain"/>
    <property type="match status" value="1"/>
</dbReference>
<accession>A0ABS2IUL5</accession>
<keyword evidence="3" id="KW-1185">Reference proteome</keyword>
<evidence type="ECO:0000313" key="3">
    <source>
        <dbReference type="Proteomes" id="UP001518872"/>
    </source>
</evidence>